<dbReference type="RefSeq" id="WP_167925863.1">
    <property type="nucleotide sequence ID" value="NZ_JAATVY010000009.1"/>
</dbReference>
<proteinExistence type="predicted"/>
<sequence length="210" mass="22892">MSFIDRILGRPSTETDMPEPLPNSAPGSTPDGRWYVPHDGDRDRFVGADGVPPLHLIVYGDTGGESVLRLCEDTTGLLVSPSDTRLPRAGIYVSQLRGEAYHRTACEAGDFRPGRPVRLVREPDNEFDRNAVAVYDHAGLHPAAYVNKQKARMLSRLMDSGEPIEAISIRGTGSGIPCDQIAVLAASPEVLRRLLEPRPDHLPTPAHQVS</sequence>
<dbReference type="Proteomes" id="UP000722989">
    <property type="component" value="Unassembled WGS sequence"/>
</dbReference>
<evidence type="ECO:0000313" key="6">
    <source>
        <dbReference type="Proteomes" id="UP000722989"/>
    </source>
</evidence>
<evidence type="ECO:0000256" key="1">
    <source>
        <dbReference type="ARBA" id="ARBA00022723"/>
    </source>
</evidence>
<dbReference type="Pfam" id="PF08797">
    <property type="entry name" value="HIRAN"/>
    <property type="match status" value="1"/>
</dbReference>
<keyword evidence="2" id="KW-0378">Hydrolase</keyword>
<reference evidence="5 6" key="1">
    <citation type="submission" date="2020-03" db="EMBL/GenBank/DDBJ databases">
        <title>WGS of the type strain of Planosporangium spp.</title>
        <authorList>
            <person name="Thawai C."/>
        </authorList>
    </citation>
    <scope>NUCLEOTIDE SEQUENCE [LARGE SCALE GENOMIC DNA]</scope>
    <source>
        <strain evidence="5 6">TBRC 5610</strain>
    </source>
</reference>
<gene>
    <name evidence="5" type="ORF">HC031_14660</name>
</gene>
<feature type="domain" description="HIRAN" evidence="4">
    <location>
        <begin position="96"/>
        <end position="162"/>
    </location>
</feature>
<dbReference type="EMBL" id="JAATVY010000009">
    <property type="protein sequence ID" value="NJC70947.1"/>
    <property type="molecule type" value="Genomic_DNA"/>
</dbReference>
<evidence type="ECO:0000256" key="2">
    <source>
        <dbReference type="ARBA" id="ARBA00022801"/>
    </source>
</evidence>
<evidence type="ECO:0000259" key="4">
    <source>
        <dbReference type="Pfam" id="PF08797"/>
    </source>
</evidence>
<comment type="caution">
    <text evidence="5">The sequence shown here is derived from an EMBL/GenBank/DDBJ whole genome shotgun (WGS) entry which is preliminary data.</text>
</comment>
<organism evidence="5 6">
    <name type="scientific">Planosporangium thailandense</name>
    <dbReference type="NCBI Taxonomy" id="765197"/>
    <lineage>
        <taxon>Bacteria</taxon>
        <taxon>Bacillati</taxon>
        <taxon>Actinomycetota</taxon>
        <taxon>Actinomycetes</taxon>
        <taxon>Micromonosporales</taxon>
        <taxon>Micromonosporaceae</taxon>
        <taxon>Planosporangium</taxon>
    </lineage>
</organism>
<accession>A0ABX0Y0F2</accession>
<name>A0ABX0Y0F2_9ACTN</name>
<evidence type="ECO:0000313" key="5">
    <source>
        <dbReference type="EMBL" id="NJC70947.1"/>
    </source>
</evidence>
<feature type="region of interest" description="Disordered" evidence="3">
    <location>
        <begin position="1"/>
        <end position="32"/>
    </location>
</feature>
<evidence type="ECO:0000256" key="3">
    <source>
        <dbReference type="SAM" id="MobiDB-lite"/>
    </source>
</evidence>
<keyword evidence="1" id="KW-0479">Metal-binding</keyword>
<dbReference type="InterPro" id="IPR014905">
    <property type="entry name" value="HIRAN"/>
</dbReference>
<protein>
    <recommendedName>
        <fullName evidence="4">HIRAN domain-containing protein</fullName>
    </recommendedName>
</protein>
<keyword evidence="6" id="KW-1185">Reference proteome</keyword>
<dbReference type="Gene3D" id="3.30.70.2330">
    <property type="match status" value="1"/>
</dbReference>